<keyword evidence="1" id="KW-0472">Membrane</keyword>
<evidence type="ECO:0000313" key="2">
    <source>
        <dbReference type="EMBL" id="AGG56728.1"/>
    </source>
</evidence>
<keyword evidence="1" id="KW-1133">Transmembrane helix</keyword>
<protein>
    <submittedName>
        <fullName evidence="2">Cobalamin acquisition protein 1</fullName>
    </submittedName>
</protein>
<feature type="non-terminal residue" evidence="2">
    <location>
        <position position="105"/>
    </location>
</feature>
<reference evidence="2" key="1">
    <citation type="journal article" date="2012" name="Proc. Natl. Acad. Sci. U.S.A.">
        <title>Influence of cobalamin scarcity on diatom molecular physiology and identification of a cobalamin acquisition protein.</title>
        <authorList>
            <person name="Bertrand E.M."/>
            <person name="Allen A.E."/>
            <person name="Dupont C.L."/>
            <person name="Norden-Krichmar T.M."/>
            <person name="Bai J."/>
            <person name="Valas R.E."/>
            <person name="Saito M.A."/>
        </authorList>
    </citation>
    <scope>NUCLEOTIDE SEQUENCE</scope>
</reference>
<feature type="non-terminal residue" evidence="2">
    <location>
        <position position="1"/>
    </location>
</feature>
<dbReference type="EMBL" id="JX042657">
    <property type="protein sequence ID" value="AGG56728.1"/>
    <property type="molecule type" value="mRNA"/>
</dbReference>
<sequence>PNAWFERRLAQYYDVADDMCVSLGTREAGGLLERRTFWRNVYTEEIPADGVDAECTAAAAANILSDDENDCALVFEQDTSSAMASSGFYLATLLSGLFAGIMSMF</sequence>
<organism evidence="2">
    <name type="scientific">uncultured phototrophic eukaryote</name>
    <dbReference type="NCBI Taxonomy" id="172788"/>
    <lineage>
        <taxon>Eukaryota</taxon>
        <taxon>environmental samples</taxon>
    </lineage>
</organism>
<gene>
    <name evidence="2" type="primary">CBA1</name>
</gene>
<keyword evidence="1" id="KW-0812">Transmembrane</keyword>
<evidence type="ECO:0000256" key="1">
    <source>
        <dbReference type="SAM" id="Phobius"/>
    </source>
</evidence>
<accession>M4MB88</accession>
<proteinExistence type="evidence at transcript level"/>
<feature type="transmembrane region" description="Helical" evidence="1">
    <location>
        <begin position="82"/>
        <end position="102"/>
    </location>
</feature>
<name>M4MB88_9EUKA</name>
<dbReference type="AlphaFoldDB" id="M4MB88"/>